<comment type="similarity">
    <text evidence="2">Belongs to the RLP family.</text>
</comment>
<dbReference type="eggNOG" id="KOG0619">
    <property type="taxonomic scope" value="Eukaryota"/>
</dbReference>
<dbReference type="AlphaFoldDB" id="B9RG90"/>
<keyword evidence="6" id="KW-0732">Signal</keyword>
<evidence type="ECO:0000313" key="14">
    <source>
        <dbReference type="Proteomes" id="UP000008311"/>
    </source>
</evidence>
<keyword evidence="8 12" id="KW-1133">Transmembrane helix</keyword>
<evidence type="ECO:0000313" key="13">
    <source>
        <dbReference type="EMBL" id="EEF49545.1"/>
    </source>
</evidence>
<evidence type="ECO:0000256" key="3">
    <source>
        <dbReference type="ARBA" id="ARBA00022475"/>
    </source>
</evidence>
<dbReference type="InterPro" id="IPR001611">
    <property type="entry name" value="Leu-rich_rpt"/>
</dbReference>
<dbReference type="Pfam" id="PF00560">
    <property type="entry name" value="LRR_1"/>
    <property type="match status" value="6"/>
</dbReference>
<keyword evidence="14" id="KW-1185">Reference proteome</keyword>
<dbReference type="FunFam" id="3.80.10.10:FF:000111">
    <property type="entry name" value="LRR receptor-like serine/threonine-protein kinase ERECTA"/>
    <property type="match status" value="1"/>
</dbReference>
<keyword evidence="13" id="KW-0808">Transferase</keyword>
<dbReference type="InParanoid" id="B9RG90"/>
<dbReference type="Proteomes" id="UP000008311">
    <property type="component" value="Unassembled WGS sequence"/>
</dbReference>
<dbReference type="SMART" id="SM00369">
    <property type="entry name" value="LRR_TYP"/>
    <property type="match status" value="7"/>
</dbReference>
<gene>
    <name evidence="13" type="ORF">RCOM_1452230</name>
</gene>
<proteinExistence type="inferred from homology"/>
<evidence type="ECO:0000256" key="8">
    <source>
        <dbReference type="ARBA" id="ARBA00022989"/>
    </source>
</evidence>
<dbReference type="EMBL" id="EQ973778">
    <property type="protein sequence ID" value="EEF49545.1"/>
    <property type="molecule type" value="Genomic_DNA"/>
</dbReference>
<dbReference type="Pfam" id="PF13855">
    <property type="entry name" value="LRR_8"/>
    <property type="match status" value="2"/>
</dbReference>
<keyword evidence="11" id="KW-0325">Glycoprotein</keyword>
<evidence type="ECO:0000256" key="9">
    <source>
        <dbReference type="ARBA" id="ARBA00023136"/>
    </source>
</evidence>
<dbReference type="PANTHER" id="PTHR48063">
    <property type="entry name" value="LRR RECEPTOR-LIKE KINASE"/>
    <property type="match status" value="1"/>
</dbReference>
<evidence type="ECO:0000256" key="10">
    <source>
        <dbReference type="ARBA" id="ARBA00023170"/>
    </source>
</evidence>
<evidence type="ECO:0000256" key="11">
    <source>
        <dbReference type="ARBA" id="ARBA00023180"/>
    </source>
</evidence>
<keyword evidence="3" id="KW-1003">Cell membrane</keyword>
<dbReference type="InterPro" id="IPR003591">
    <property type="entry name" value="Leu-rich_rpt_typical-subtyp"/>
</dbReference>
<evidence type="ECO:0000256" key="1">
    <source>
        <dbReference type="ARBA" id="ARBA00004251"/>
    </source>
</evidence>
<dbReference type="FunFam" id="3.80.10.10:FF:000095">
    <property type="entry name" value="LRR receptor-like serine/threonine-protein kinase GSO1"/>
    <property type="match status" value="1"/>
</dbReference>
<dbReference type="STRING" id="3988.B9RG90"/>
<dbReference type="Gene3D" id="3.80.10.10">
    <property type="entry name" value="Ribonuclease Inhibitor"/>
    <property type="match status" value="3"/>
</dbReference>
<sequence length="602" mass="67558">MTSLRELDLSGNDLNSSIPSWLYGFSSLEFLNLAHNNLQGNSISGPIPLSIGDLKFMKLLDLSQNNLNKTLPLSFGELAELETVDHSYNSLRGDVSESHFARLTKLWKFDASGNQLRLRVDPNWSPPPYLYYLDLGSWNLGIASTIPFWFWNFSSNLNYLNISHNQIHGVIPQEQVREYSGELIDLSSNRFQGPLPYIYSNARALYLSNNSFSGPISKFLCHKMNELRFLEVLDLGDNHLSGELPDCWMSWDGLVVINLSNNNLSGTIPRSIGGLSRLESLHLRNNTLTGEIPPSLRNCTGLSTLDLGQNQLVGNIPRWIGETFPDMVILSLRSNKFQGDVPKKLCLMSSLYILDLADNNLSGTIPKCLNNFSAMVSRDDSIGMLLEGDASSWPFYESMFLVMKGKMDGYSSILKFVRSIDLSKNKLSGEIPEETISLKGLQSLNLSHNLLTGRIPTDIGDMESLESLDFSQNQLFGEIPRSMAKLTFLSFLNLSFNNLTGRIPTGTQLQSFSSFSFKGNKELCGPPVTMNCSGDSELPGTIDGRGDDQNGQEVNWFYVSVALGFVVGFWGAFGPLVLNRRWRQVYFRFLDSLWDKSWWRLM</sequence>
<keyword evidence="10" id="KW-0675">Receptor</keyword>
<keyword evidence="4" id="KW-0433">Leucine-rich repeat</keyword>
<feature type="transmembrane region" description="Helical" evidence="12">
    <location>
        <begin position="556"/>
        <end position="578"/>
    </location>
</feature>
<dbReference type="PANTHER" id="PTHR48063:SF98">
    <property type="entry name" value="LRR RECEPTOR-LIKE SERINE_THREONINE-PROTEIN KINASE FLS2"/>
    <property type="match status" value="1"/>
</dbReference>
<evidence type="ECO:0000256" key="2">
    <source>
        <dbReference type="ARBA" id="ARBA00009592"/>
    </source>
</evidence>
<accession>B9RG90</accession>
<dbReference type="InterPro" id="IPR046956">
    <property type="entry name" value="RLP23-like"/>
</dbReference>
<keyword evidence="9 12" id="KW-0472">Membrane</keyword>
<keyword evidence="5 12" id="KW-0812">Transmembrane</keyword>
<evidence type="ECO:0000256" key="4">
    <source>
        <dbReference type="ARBA" id="ARBA00022614"/>
    </source>
</evidence>
<evidence type="ECO:0000256" key="7">
    <source>
        <dbReference type="ARBA" id="ARBA00022737"/>
    </source>
</evidence>
<dbReference type="EC" id="1.3.1.74" evidence="13"/>
<dbReference type="GO" id="GO:0005886">
    <property type="term" value="C:plasma membrane"/>
    <property type="evidence" value="ECO:0007669"/>
    <property type="project" value="UniProtKB-SubCell"/>
</dbReference>
<name>B9RG90_RICCO</name>
<evidence type="ECO:0000256" key="6">
    <source>
        <dbReference type="ARBA" id="ARBA00022729"/>
    </source>
</evidence>
<dbReference type="InterPro" id="IPR032675">
    <property type="entry name" value="LRR_dom_sf"/>
</dbReference>
<organism evidence="13 14">
    <name type="scientific">Ricinus communis</name>
    <name type="common">Castor bean</name>
    <dbReference type="NCBI Taxonomy" id="3988"/>
    <lineage>
        <taxon>Eukaryota</taxon>
        <taxon>Viridiplantae</taxon>
        <taxon>Streptophyta</taxon>
        <taxon>Embryophyta</taxon>
        <taxon>Tracheophyta</taxon>
        <taxon>Spermatophyta</taxon>
        <taxon>Magnoliopsida</taxon>
        <taxon>eudicotyledons</taxon>
        <taxon>Gunneridae</taxon>
        <taxon>Pentapetalae</taxon>
        <taxon>rosids</taxon>
        <taxon>fabids</taxon>
        <taxon>Malpighiales</taxon>
        <taxon>Euphorbiaceae</taxon>
        <taxon>Acalyphoideae</taxon>
        <taxon>Acalypheae</taxon>
        <taxon>Ricinus</taxon>
    </lineage>
</organism>
<dbReference type="SUPFAM" id="SSF52058">
    <property type="entry name" value="L domain-like"/>
    <property type="match status" value="2"/>
</dbReference>
<evidence type="ECO:0000256" key="5">
    <source>
        <dbReference type="ARBA" id="ARBA00022692"/>
    </source>
</evidence>
<dbReference type="GO" id="GO:0016301">
    <property type="term" value="F:kinase activity"/>
    <property type="evidence" value="ECO:0007669"/>
    <property type="project" value="UniProtKB-KW"/>
</dbReference>
<reference evidence="14" key="1">
    <citation type="journal article" date="2010" name="Nat. Biotechnol.">
        <title>Draft genome sequence of the oilseed species Ricinus communis.</title>
        <authorList>
            <person name="Chan A.P."/>
            <person name="Crabtree J."/>
            <person name="Zhao Q."/>
            <person name="Lorenzi H."/>
            <person name="Orvis J."/>
            <person name="Puiu D."/>
            <person name="Melake-Berhan A."/>
            <person name="Jones K.M."/>
            <person name="Redman J."/>
            <person name="Chen G."/>
            <person name="Cahoon E.B."/>
            <person name="Gedil M."/>
            <person name="Stanke M."/>
            <person name="Haas B.J."/>
            <person name="Wortman J.R."/>
            <person name="Fraser-Liggett C.M."/>
            <person name="Ravel J."/>
            <person name="Rabinowicz P.D."/>
        </authorList>
    </citation>
    <scope>NUCLEOTIDE SEQUENCE [LARGE SCALE GENOMIC DNA]</scope>
    <source>
        <strain evidence="14">cv. Hale</strain>
    </source>
</reference>
<keyword evidence="13" id="KW-0418">Kinase</keyword>
<protein>
    <submittedName>
        <fullName evidence="13">Serine-threonine protein kinase, plant-type, putative</fullName>
        <ecNumber evidence="13">1.3.1.74</ecNumber>
    </submittedName>
</protein>
<evidence type="ECO:0000256" key="12">
    <source>
        <dbReference type="SAM" id="Phobius"/>
    </source>
</evidence>
<keyword evidence="13" id="KW-0560">Oxidoreductase</keyword>
<dbReference type="GO" id="GO:0032440">
    <property type="term" value="F:2-alkenal reductase [NAD(P)H] activity"/>
    <property type="evidence" value="ECO:0007669"/>
    <property type="project" value="UniProtKB-EC"/>
</dbReference>
<keyword evidence="7" id="KW-0677">Repeat</keyword>
<comment type="subcellular location">
    <subcellularLocation>
        <location evidence="1">Cell membrane</location>
        <topology evidence="1">Single-pass type I membrane protein</topology>
    </subcellularLocation>
</comment>